<proteinExistence type="predicted"/>
<sequence length="198" mass="22500">MAAGSLDYSVRKRLDTQHLRDMAQLVDRVRHVERLKAENARTHKHFREMVAYIASDESNQEFDIAFGDVEIKELQKALNEGRLKFGNKPKPQMQVDSDSLKEASMMYTDIAGSNMVEAIIDVFGDLSVEAEFDEKIKTTYPTAEEELIDFLNRCKLKNSEVMLCPRGSAVFDKMTSKGLEGSTPKPKKRGKWSGDHRP</sequence>
<dbReference type="HOGENOM" id="CLU_1212491_0_0_1"/>
<organism evidence="2 4">
    <name type="scientific">Medicago truncatula</name>
    <name type="common">Barrel medic</name>
    <name type="synonym">Medicago tribuloides</name>
    <dbReference type="NCBI Taxonomy" id="3880"/>
    <lineage>
        <taxon>Eukaryota</taxon>
        <taxon>Viridiplantae</taxon>
        <taxon>Streptophyta</taxon>
        <taxon>Embryophyta</taxon>
        <taxon>Tracheophyta</taxon>
        <taxon>Spermatophyta</taxon>
        <taxon>Magnoliopsida</taxon>
        <taxon>eudicotyledons</taxon>
        <taxon>Gunneridae</taxon>
        <taxon>Pentapetalae</taxon>
        <taxon>rosids</taxon>
        <taxon>fabids</taxon>
        <taxon>Fabales</taxon>
        <taxon>Fabaceae</taxon>
        <taxon>Papilionoideae</taxon>
        <taxon>50 kb inversion clade</taxon>
        <taxon>NPAAA clade</taxon>
        <taxon>Hologalegina</taxon>
        <taxon>IRL clade</taxon>
        <taxon>Trifolieae</taxon>
        <taxon>Medicago</taxon>
    </lineage>
</organism>
<evidence type="ECO:0000313" key="3">
    <source>
        <dbReference type="EnsemblPlants" id="KEH17010"/>
    </source>
</evidence>
<reference evidence="2 4" key="2">
    <citation type="journal article" date="2014" name="BMC Genomics">
        <title>An improved genome release (version Mt4.0) for the model legume Medicago truncatula.</title>
        <authorList>
            <person name="Tang H."/>
            <person name="Krishnakumar V."/>
            <person name="Bidwell S."/>
            <person name="Rosen B."/>
            <person name="Chan A."/>
            <person name="Zhou S."/>
            <person name="Gentzbittel L."/>
            <person name="Childs K.L."/>
            <person name="Yandell M."/>
            <person name="Gundlach H."/>
            <person name="Mayer K.F."/>
            <person name="Schwartz D.C."/>
            <person name="Town C.D."/>
        </authorList>
    </citation>
    <scope>GENOME REANNOTATION</scope>
    <source>
        <strain evidence="2">A17</strain>
        <strain evidence="3 4">cv. Jemalong A17</strain>
    </source>
</reference>
<reference evidence="2 4" key="1">
    <citation type="journal article" date="2011" name="Nature">
        <title>The Medicago genome provides insight into the evolution of rhizobial symbioses.</title>
        <authorList>
            <person name="Young N.D."/>
            <person name="Debelle F."/>
            <person name="Oldroyd G.E."/>
            <person name="Geurts R."/>
            <person name="Cannon S.B."/>
            <person name="Udvardi M.K."/>
            <person name="Benedito V.A."/>
            <person name="Mayer K.F."/>
            <person name="Gouzy J."/>
            <person name="Schoof H."/>
            <person name="Van de Peer Y."/>
            <person name="Proost S."/>
            <person name="Cook D.R."/>
            <person name="Meyers B.C."/>
            <person name="Spannagl M."/>
            <person name="Cheung F."/>
            <person name="De Mita S."/>
            <person name="Krishnakumar V."/>
            <person name="Gundlach H."/>
            <person name="Zhou S."/>
            <person name="Mudge J."/>
            <person name="Bharti A.K."/>
            <person name="Murray J.D."/>
            <person name="Naoumkina M.A."/>
            <person name="Rosen B."/>
            <person name="Silverstein K.A."/>
            <person name="Tang H."/>
            <person name="Rombauts S."/>
            <person name="Zhao P.X."/>
            <person name="Zhou P."/>
            <person name="Barbe V."/>
            <person name="Bardou P."/>
            <person name="Bechner M."/>
            <person name="Bellec A."/>
            <person name="Berger A."/>
            <person name="Berges H."/>
            <person name="Bidwell S."/>
            <person name="Bisseling T."/>
            <person name="Choisne N."/>
            <person name="Couloux A."/>
            <person name="Denny R."/>
            <person name="Deshpande S."/>
            <person name="Dai X."/>
            <person name="Doyle J.J."/>
            <person name="Dudez A.M."/>
            <person name="Farmer A.D."/>
            <person name="Fouteau S."/>
            <person name="Franken C."/>
            <person name="Gibelin C."/>
            <person name="Gish J."/>
            <person name="Goldstein S."/>
            <person name="Gonzalez A.J."/>
            <person name="Green P.J."/>
            <person name="Hallab A."/>
            <person name="Hartog M."/>
            <person name="Hua A."/>
            <person name="Humphray S.J."/>
            <person name="Jeong D.H."/>
            <person name="Jing Y."/>
            <person name="Jocker A."/>
            <person name="Kenton S.M."/>
            <person name="Kim D.J."/>
            <person name="Klee K."/>
            <person name="Lai H."/>
            <person name="Lang C."/>
            <person name="Lin S."/>
            <person name="Macmil S.L."/>
            <person name="Magdelenat G."/>
            <person name="Matthews L."/>
            <person name="McCorrison J."/>
            <person name="Monaghan E.L."/>
            <person name="Mun J.H."/>
            <person name="Najar F.Z."/>
            <person name="Nicholson C."/>
            <person name="Noirot C."/>
            <person name="O'Bleness M."/>
            <person name="Paule C.R."/>
            <person name="Poulain J."/>
            <person name="Prion F."/>
            <person name="Qin B."/>
            <person name="Qu C."/>
            <person name="Retzel E.F."/>
            <person name="Riddle C."/>
            <person name="Sallet E."/>
            <person name="Samain S."/>
            <person name="Samson N."/>
            <person name="Sanders I."/>
            <person name="Saurat O."/>
            <person name="Scarpelli C."/>
            <person name="Schiex T."/>
            <person name="Segurens B."/>
            <person name="Severin A.J."/>
            <person name="Sherrier D.J."/>
            <person name="Shi R."/>
            <person name="Sims S."/>
            <person name="Singer S.R."/>
            <person name="Sinharoy S."/>
            <person name="Sterck L."/>
            <person name="Viollet A."/>
            <person name="Wang B.B."/>
            <person name="Wang K."/>
            <person name="Wang M."/>
            <person name="Wang X."/>
            <person name="Warfsmann J."/>
            <person name="Weissenbach J."/>
            <person name="White D.D."/>
            <person name="White J.D."/>
            <person name="Wiley G.B."/>
            <person name="Wincker P."/>
            <person name="Xing Y."/>
            <person name="Yang L."/>
            <person name="Yao Z."/>
            <person name="Ying F."/>
            <person name="Zhai J."/>
            <person name="Zhou L."/>
            <person name="Zuber A."/>
            <person name="Denarie J."/>
            <person name="Dixon R.A."/>
            <person name="May G.D."/>
            <person name="Schwartz D.C."/>
            <person name="Rogers J."/>
            <person name="Quetier F."/>
            <person name="Town C.D."/>
            <person name="Roe B.A."/>
        </authorList>
    </citation>
    <scope>NUCLEOTIDE SEQUENCE [LARGE SCALE GENOMIC DNA]</scope>
    <source>
        <strain evidence="2">A17</strain>
        <strain evidence="3 4">cv. Jemalong A17</strain>
    </source>
</reference>
<dbReference type="EnsemblPlants" id="KEH17010">
    <property type="protein sequence ID" value="KEH17010"/>
    <property type="gene ID" value="MTR_0054s0250"/>
</dbReference>
<evidence type="ECO:0000313" key="2">
    <source>
        <dbReference type="EMBL" id="KEH17010.1"/>
    </source>
</evidence>
<reference evidence="3" key="3">
    <citation type="submission" date="2015-06" db="UniProtKB">
        <authorList>
            <consortium name="EnsemblPlants"/>
        </authorList>
    </citation>
    <scope>IDENTIFICATION</scope>
    <source>
        <strain evidence="3">cv. Jemalong A17</strain>
    </source>
</reference>
<name>A0A072TTX9_MEDTR</name>
<keyword evidence="4" id="KW-1185">Reference proteome</keyword>
<evidence type="ECO:0000256" key="1">
    <source>
        <dbReference type="SAM" id="MobiDB-lite"/>
    </source>
</evidence>
<feature type="region of interest" description="Disordered" evidence="1">
    <location>
        <begin position="175"/>
        <end position="198"/>
    </location>
</feature>
<protein>
    <submittedName>
        <fullName evidence="2 3">Uncharacterized protein</fullName>
    </submittedName>
</protein>
<dbReference type="AlphaFoldDB" id="A0A072TTX9"/>
<dbReference type="EMBL" id="KL402779">
    <property type="protein sequence ID" value="KEH17010.1"/>
    <property type="molecule type" value="Genomic_DNA"/>
</dbReference>
<gene>
    <name evidence="2" type="ORF">MTR_0054s0250</name>
</gene>
<evidence type="ECO:0000313" key="4">
    <source>
        <dbReference type="Proteomes" id="UP000002051"/>
    </source>
</evidence>
<dbReference type="Proteomes" id="UP000002051">
    <property type="component" value="Unassembled WGS sequence"/>
</dbReference>
<accession>A0A072TTX9</accession>